<dbReference type="AlphaFoldDB" id="A0A0N1F5W5"/>
<accession>A0A0N1F5W5</accession>
<dbReference type="Proteomes" id="UP000037822">
    <property type="component" value="Unassembled WGS sequence"/>
</dbReference>
<keyword evidence="3" id="KW-1185">Reference proteome</keyword>
<evidence type="ECO:0008006" key="4">
    <source>
        <dbReference type="Google" id="ProtNLM"/>
    </source>
</evidence>
<dbReference type="EMBL" id="LGSZ01000028">
    <property type="protein sequence ID" value="KPH81719.1"/>
    <property type="molecule type" value="Genomic_DNA"/>
</dbReference>
<feature type="chain" id="PRO_5005870974" description="Glycine zipper domain-containing protein" evidence="1">
    <location>
        <begin position="21"/>
        <end position="99"/>
    </location>
</feature>
<protein>
    <recommendedName>
        <fullName evidence="4">Glycine zipper domain-containing protein</fullName>
    </recommendedName>
</protein>
<evidence type="ECO:0000313" key="3">
    <source>
        <dbReference type="Proteomes" id="UP000037822"/>
    </source>
</evidence>
<organism evidence="2 3">
    <name type="scientific">Bosea vaviloviae</name>
    <dbReference type="NCBI Taxonomy" id="1526658"/>
    <lineage>
        <taxon>Bacteria</taxon>
        <taxon>Pseudomonadati</taxon>
        <taxon>Pseudomonadota</taxon>
        <taxon>Alphaproteobacteria</taxon>
        <taxon>Hyphomicrobiales</taxon>
        <taxon>Boseaceae</taxon>
        <taxon>Bosea</taxon>
    </lineage>
</organism>
<name>A0A0N1F5W5_9HYPH</name>
<keyword evidence="1" id="KW-0732">Signal</keyword>
<gene>
    <name evidence="2" type="ORF">AE618_08340</name>
</gene>
<dbReference type="PATRIC" id="fig|1526658.3.peg.2350"/>
<proteinExistence type="predicted"/>
<dbReference type="RefSeq" id="WP_054208559.1">
    <property type="nucleotide sequence ID" value="NZ_LGSZ01000028.1"/>
</dbReference>
<feature type="signal peptide" evidence="1">
    <location>
        <begin position="1"/>
        <end position="20"/>
    </location>
</feature>
<evidence type="ECO:0000256" key="1">
    <source>
        <dbReference type="SAM" id="SignalP"/>
    </source>
</evidence>
<comment type="caution">
    <text evidence="2">The sequence shown here is derived from an EMBL/GenBank/DDBJ whole genome shotgun (WGS) entry which is preliminary data.</text>
</comment>
<evidence type="ECO:0000313" key="2">
    <source>
        <dbReference type="EMBL" id="KPH81719.1"/>
    </source>
</evidence>
<dbReference type="PROSITE" id="PS51257">
    <property type="entry name" value="PROKAR_LIPOPROTEIN"/>
    <property type="match status" value="1"/>
</dbReference>
<reference evidence="2 3" key="1">
    <citation type="submission" date="2015-07" db="EMBL/GenBank/DDBJ databases">
        <title>Whole genome sequencing of Bosea vaviloviae isolated from cave pool.</title>
        <authorList>
            <person name="Tan N.E.H."/>
            <person name="Lee Y.P."/>
            <person name="Gan H.M."/>
            <person name="Barton H."/>
            <person name="Savka M.A."/>
        </authorList>
    </citation>
    <scope>NUCLEOTIDE SEQUENCE [LARGE SCALE GENOMIC DNA]</scope>
    <source>
        <strain evidence="2 3">SD260</strain>
    </source>
</reference>
<sequence>MRTILIVGAMAAMLAGCQTAQESLADAEITCESQGFRPGTRAYQQCRSANYVENRRASNETASAVTAGVAAGVIGGAIAASADRGYYGRGYYGRRGYWY</sequence>
<dbReference type="OrthoDB" id="8404196at2"/>